<evidence type="ECO:0000313" key="3">
    <source>
        <dbReference type="Proteomes" id="UP000091897"/>
    </source>
</evidence>
<dbReference type="EMBL" id="CP016170">
    <property type="protein sequence ID" value="ANN67172.1"/>
    <property type="molecule type" value="Genomic_DNA"/>
</dbReference>
<organism evidence="2 4">
    <name type="scientific">Bordetella bronchialis</name>
    <dbReference type="NCBI Taxonomy" id="463025"/>
    <lineage>
        <taxon>Bacteria</taxon>
        <taxon>Pseudomonadati</taxon>
        <taxon>Pseudomonadota</taxon>
        <taxon>Betaproteobacteria</taxon>
        <taxon>Burkholderiales</taxon>
        <taxon>Alcaligenaceae</taxon>
        <taxon>Bordetella</taxon>
    </lineage>
</organism>
<dbReference type="OrthoDB" id="8637534at2"/>
<keyword evidence="3" id="KW-1185">Reference proteome</keyword>
<dbReference type="Proteomes" id="UP000091897">
    <property type="component" value="Chromosome"/>
</dbReference>
<dbReference type="RefSeq" id="WP_066349848.1">
    <property type="nucleotide sequence ID" value="NZ_CBCSFJ010000007.1"/>
</dbReference>
<dbReference type="AlphaFoldDB" id="A0A193FHG1"/>
<dbReference type="EMBL" id="CP016171">
    <property type="protein sequence ID" value="ANN72258.1"/>
    <property type="molecule type" value="Genomic_DNA"/>
</dbReference>
<sequence length="88" mass="9349">MHLNNTIYKGYRLSALVDRVPREGAGAILFKASIVVSLPGEPVLPDNTYPVPQFDSGVSVSNPAQAVHAAVAYGRQVVDSMNLGARRG</sequence>
<dbReference type="STRING" id="463025.BAU08_13715"/>
<gene>
    <name evidence="1" type="ORF">BAU06_13495</name>
    <name evidence="2" type="ORF">BAU08_13715</name>
</gene>
<evidence type="ECO:0000313" key="2">
    <source>
        <dbReference type="EMBL" id="ANN72258.1"/>
    </source>
</evidence>
<protein>
    <submittedName>
        <fullName evidence="2">Uncharacterized protein</fullName>
    </submittedName>
</protein>
<dbReference type="KEGG" id="bbro:BAU06_13495"/>
<dbReference type="Proteomes" id="UP000092213">
    <property type="component" value="Chromosome"/>
</dbReference>
<reference evidence="3 4" key="1">
    <citation type="submission" date="2016-06" db="EMBL/GenBank/DDBJ databases">
        <title>Complete genome sequences of Bordetella bronchialis and Bordetella flabilis.</title>
        <authorList>
            <person name="LiPuma J.J."/>
            <person name="Spilker T."/>
        </authorList>
    </citation>
    <scope>NUCLEOTIDE SEQUENCE [LARGE SCALE GENOMIC DNA]</scope>
    <source>
        <strain evidence="2 4">AU17976</strain>
        <strain evidence="1 3">AU3182</strain>
    </source>
</reference>
<evidence type="ECO:0000313" key="4">
    <source>
        <dbReference type="Proteomes" id="UP000092213"/>
    </source>
</evidence>
<evidence type="ECO:0000313" key="1">
    <source>
        <dbReference type="EMBL" id="ANN67172.1"/>
    </source>
</evidence>
<proteinExistence type="predicted"/>
<accession>A0A193FHG1</accession>
<name>A0A193FHG1_9BORD</name>